<dbReference type="RefSeq" id="WP_207331198.1">
    <property type="nucleotide sequence ID" value="NZ_JAFMYW010000007.1"/>
</dbReference>
<keyword evidence="1" id="KW-0812">Transmembrane</keyword>
<reference evidence="2 3" key="1">
    <citation type="submission" date="2021-03" db="EMBL/GenBank/DDBJ databases">
        <title>Fibrella sp. HMF5405 genome sequencing and assembly.</title>
        <authorList>
            <person name="Kang H."/>
            <person name="Kim H."/>
            <person name="Bae S."/>
            <person name="Joh K."/>
        </authorList>
    </citation>
    <scope>NUCLEOTIDE SEQUENCE [LARGE SCALE GENOMIC DNA]</scope>
    <source>
        <strain evidence="2 3">HMF5405</strain>
    </source>
</reference>
<feature type="transmembrane region" description="Helical" evidence="1">
    <location>
        <begin position="60"/>
        <end position="81"/>
    </location>
</feature>
<dbReference type="Proteomes" id="UP000664628">
    <property type="component" value="Unassembled WGS sequence"/>
</dbReference>
<feature type="transmembrane region" description="Helical" evidence="1">
    <location>
        <begin position="32"/>
        <end position="54"/>
    </location>
</feature>
<feature type="transmembrane region" description="Helical" evidence="1">
    <location>
        <begin position="184"/>
        <end position="207"/>
    </location>
</feature>
<comment type="caution">
    <text evidence="2">The sequence shown here is derived from an EMBL/GenBank/DDBJ whole genome shotgun (WGS) entry which is preliminary data.</text>
</comment>
<dbReference type="EMBL" id="JAFMYW010000007">
    <property type="protein sequence ID" value="MBO0951244.1"/>
    <property type="molecule type" value="Genomic_DNA"/>
</dbReference>
<evidence type="ECO:0000256" key="1">
    <source>
        <dbReference type="SAM" id="Phobius"/>
    </source>
</evidence>
<keyword evidence="3" id="KW-1185">Reference proteome</keyword>
<evidence type="ECO:0000313" key="2">
    <source>
        <dbReference type="EMBL" id="MBO0951244.1"/>
    </source>
</evidence>
<name>A0ABS3JMM0_9BACT</name>
<organism evidence="2 3">
    <name type="scientific">Fibrella forsythiae</name>
    <dbReference type="NCBI Taxonomy" id="2817061"/>
    <lineage>
        <taxon>Bacteria</taxon>
        <taxon>Pseudomonadati</taxon>
        <taxon>Bacteroidota</taxon>
        <taxon>Cytophagia</taxon>
        <taxon>Cytophagales</taxon>
        <taxon>Spirosomataceae</taxon>
        <taxon>Fibrella</taxon>
    </lineage>
</organism>
<proteinExistence type="predicted"/>
<accession>A0ABS3JMM0</accession>
<sequence>MSYALMDLAVYAGLIPSLMVITYRRFLNRVQVVYGVDLILDTALGILSVVLATRGIHNQFIYPVLAVKTGVTMGLLLSGLATDAWLKLAIRLAYGMYVLYVLLTGFSQLSQFMNLNIFLFLNASIAGLSFFFLISLIRNSHSLRKKSLFWLLLALFLGTFYDLAISQVGTLIAQYGGNRWQDLFWLKINPVVTIIKLSIITYGFYLARFQLIKSDKLPHFKV</sequence>
<feature type="transmembrane region" description="Helical" evidence="1">
    <location>
        <begin position="88"/>
        <end position="109"/>
    </location>
</feature>
<keyword evidence="1" id="KW-0472">Membrane</keyword>
<gene>
    <name evidence="2" type="ORF">J2I46_21855</name>
</gene>
<feature type="transmembrane region" description="Helical" evidence="1">
    <location>
        <begin position="6"/>
        <end position="23"/>
    </location>
</feature>
<feature type="transmembrane region" description="Helical" evidence="1">
    <location>
        <begin position="148"/>
        <end position="172"/>
    </location>
</feature>
<evidence type="ECO:0000313" key="3">
    <source>
        <dbReference type="Proteomes" id="UP000664628"/>
    </source>
</evidence>
<keyword evidence="1" id="KW-1133">Transmembrane helix</keyword>
<protein>
    <submittedName>
        <fullName evidence="2">Uncharacterized protein</fullName>
    </submittedName>
</protein>
<feature type="transmembrane region" description="Helical" evidence="1">
    <location>
        <begin position="115"/>
        <end position="136"/>
    </location>
</feature>